<dbReference type="Pfam" id="PF00581">
    <property type="entry name" value="Rhodanese"/>
    <property type="match status" value="1"/>
</dbReference>
<dbReference type="Proteomes" id="UP000799424">
    <property type="component" value="Unassembled WGS sequence"/>
</dbReference>
<dbReference type="InterPro" id="IPR052367">
    <property type="entry name" value="Thiosulfate_ST/Rhodanese-like"/>
</dbReference>
<dbReference type="PROSITE" id="PS50206">
    <property type="entry name" value="RHODANESE_3"/>
    <property type="match status" value="1"/>
</dbReference>
<dbReference type="AlphaFoldDB" id="A0A6A7AL61"/>
<feature type="region of interest" description="Disordered" evidence="1">
    <location>
        <begin position="110"/>
        <end position="136"/>
    </location>
</feature>
<dbReference type="EMBL" id="MU006216">
    <property type="protein sequence ID" value="KAF2834006.1"/>
    <property type="molecule type" value="Genomic_DNA"/>
</dbReference>
<reference evidence="3" key="1">
    <citation type="journal article" date="2020" name="Stud. Mycol.">
        <title>101 Dothideomycetes genomes: a test case for predicting lifestyles and emergence of pathogens.</title>
        <authorList>
            <person name="Haridas S."/>
            <person name="Albert R."/>
            <person name="Binder M."/>
            <person name="Bloem J."/>
            <person name="Labutti K."/>
            <person name="Salamov A."/>
            <person name="Andreopoulos B."/>
            <person name="Baker S."/>
            <person name="Barry K."/>
            <person name="Bills G."/>
            <person name="Bluhm B."/>
            <person name="Cannon C."/>
            <person name="Castanera R."/>
            <person name="Culley D."/>
            <person name="Daum C."/>
            <person name="Ezra D."/>
            <person name="Gonzalez J."/>
            <person name="Henrissat B."/>
            <person name="Kuo A."/>
            <person name="Liang C."/>
            <person name="Lipzen A."/>
            <person name="Lutzoni F."/>
            <person name="Magnuson J."/>
            <person name="Mondo S."/>
            <person name="Nolan M."/>
            <person name="Ohm R."/>
            <person name="Pangilinan J."/>
            <person name="Park H.-J."/>
            <person name="Ramirez L."/>
            <person name="Alfaro M."/>
            <person name="Sun H."/>
            <person name="Tritt A."/>
            <person name="Yoshinaga Y."/>
            <person name="Zwiers L.-H."/>
            <person name="Turgeon B."/>
            <person name="Goodwin S."/>
            <person name="Spatafora J."/>
            <person name="Crous P."/>
            <person name="Grigoriev I."/>
        </authorList>
    </citation>
    <scope>NUCLEOTIDE SEQUENCE</scope>
    <source>
        <strain evidence="3">CBS 113818</strain>
    </source>
</reference>
<dbReference type="SUPFAM" id="SSF52821">
    <property type="entry name" value="Rhodanese/Cell cycle control phosphatase"/>
    <property type="match status" value="1"/>
</dbReference>
<keyword evidence="4" id="KW-1185">Reference proteome</keyword>
<evidence type="ECO:0000256" key="1">
    <source>
        <dbReference type="SAM" id="MobiDB-lite"/>
    </source>
</evidence>
<name>A0A6A7AL61_9PLEO</name>
<dbReference type="PANTHER" id="PTHR45431:SF3">
    <property type="entry name" value="RHODANESE-LIKE DOMAIN-CONTAINING PROTEIN 15, CHLOROPLASTIC"/>
    <property type="match status" value="1"/>
</dbReference>
<sequence length="151" mass="17103">MTTLQKLLIDVRSPVEFATGPLTSDIAPTVNIEYQIIDQLPDIYAARGINVHKDDHITLYCRSGRRSNIALQTLKKMGYLHVRDIGGFEAARAVLDKEQVQRQLDAEMELMPQPAMKQPENEQEVKMEDPKKHTRVKSFGALMDGLKALEE</sequence>
<dbReference type="SMART" id="SM00450">
    <property type="entry name" value="RHOD"/>
    <property type="match status" value="1"/>
</dbReference>
<gene>
    <name evidence="3" type="ORF">CC86DRAFT_18064</name>
</gene>
<dbReference type="OrthoDB" id="361797at2759"/>
<accession>A0A6A7AL61</accession>
<dbReference type="InterPro" id="IPR036873">
    <property type="entry name" value="Rhodanese-like_dom_sf"/>
</dbReference>
<evidence type="ECO:0000313" key="3">
    <source>
        <dbReference type="EMBL" id="KAF2834006.1"/>
    </source>
</evidence>
<dbReference type="Gene3D" id="3.40.250.10">
    <property type="entry name" value="Rhodanese-like domain"/>
    <property type="match status" value="1"/>
</dbReference>
<evidence type="ECO:0000313" key="4">
    <source>
        <dbReference type="Proteomes" id="UP000799424"/>
    </source>
</evidence>
<dbReference type="PANTHER" id="PTHR45431">
    <property type="entry name" value="RHODANESE-LIKE DOMAIN-CONTAINING PROTEIN 15, CHLOROPLASTIC"/>
    <property type="match status" value="1"/>
</dbReference>
<protein>
    <recommendedName>
        <fullName evidence="2">Rhodanese domain-containing protein</fullName>
    </recommendedName>
</protein>
<dbReference type="InterPro" id="IPR001763">
    <property type="entry name" value="Rhodanese-like_dom"/>
</dbReference>
<dbReference type="CDD" id="cd00158">
    <property type="entry name" value="RHOD"/>
    <property type="match status" value="1"/>
</dbReference>
<evidence type="ECO:0000259" key="2">
    <source>
        <dbReference type="PROSITE" id="PS50206"/>
    </source>
</evidence>
<organism evidence="3 4">
    <name type="scientific">Ophiobolus disseminans</name>
    <dbReference type="NCBI Taxonomy" id="1469910"/>
    <lineage>
        <taxon>Eukaryota</taxon>
        <taxon>Fungi</taxon>
        <taxon>Dikarya</taxon>
        <taxon>Ascomycota</taxon>
        <taxon>Pezizomycotina</taxon>
        <taxon>Dothideomycetes</taxon>
        <taxon>Pleosporomycetidae</taxon>
        <taxon>Pleosporales</taxon>
        <taxon>Pleosporineae</taxon>
        <taxon>Phaeosphaeriaceae</taxon>
        <taxon>Ophiobolus</taxon>
    </lineage>
</organism>
<feature type="compositionally biased region" description="Basic and acidic residues" evidence="1">
    <location>
        <begin position="119"/>
        <end position="131"/>
    </location>
</feature>
<proteinExistence type="predicted"/>
<feature type="domain" description="Rhodanese" evidence="2">
    <location>
        <begin position="7"/>
        <end position="99"/>
    </location>
</feature>